<dbReference type="SUPFAM" id="SSF53597">
    <property type="entry name" value="Dihydrofolate reductase-like"/>
    <property type="match status" value="1"/>
</dbReference>
<comment type="catalytic activity">
    <reaction evidence="13">
        <text>5-amino-6-(5-phospho-D-ribitylamino)uracil + NADP(+) = 5-amino-6-(5-phospho-D-ribosylamino)uracil + NADPH + H(+)</text>
        <dbReference type="Rhea" id="RHEA:17845"/>
        <dbReference type="ChEBI" id="CHEBI:15378"/>
        <dbReference type="ChEBI" id="CHEBI:57783"/>
        <dbReference type="ChEBI" id="CHEBI:58349"/>
        <dbReference type="ChEBI" id="CHEBI:58421"/>
        <dbReference type="ChEBI" id="CHEBI:58453"/>
        <dbReference type="EC" id="1.1.1.193"/>
    </reaction>
</comment>
<dbReference type="Gene3D" id="3.40.140.10">
    <property type="entry name" value="Cytidine Deaminase, domain 2"/>
    <property type="match status" value="1"/>
</dbReference>
<dbReference type="PROSITE" id="PS51747">
    <property type="entry name" value="CYT_DCMP_DEAMINASES_2"/>
    <property type="match status" value="1"/>
</dbReference>
<dbReference type="UniPathway" id="UPA00275">
    <property type="reaction ID" value="UER00401"/>
</dbReference>
<dbReference type="EC" id="3.5.4.26" evidence="13"/>
<protein>
    <recommendedName>
        <fullName evidence="13">Riboflavin biosynthesis protein RibD</fullName>
    </recommendedName>
    <domain>
        <recommendedName>
            <fullName evidence="13">Diaminohydroxyphosphoribosylaminopyrimidine deaminase</fullName>
            <shortName evidence="13">DRAP deaminase</shortName>
            <ecNumber evidence="13">3.5.4.26</ecNumber>
        </recommendedName>
        <alternativeName>
            <fullName evidence="13">Riboflavin-specific deaminase</fullName>
        </alternativeName>
    </domain>
    <domain>
        <recommendedName>
            <fullName evidence="13">5-amino-6-(5-phosphoribosylamino)uracil reductase</fullName>
            <ecNumber evidence="13">1.1.1.193</ecNumber>
        </recommendedName>
        <alternativeName>
            <fullName evidence="13">HTP reductase</fullName>
        </alternativeName>
    </domain>
</protein>
<dbReference type="InterPro" id="IPR002734">
    <property type="entry name" value="RibDG_C"/>
</dbReference>
<dbReference type="GO" id="GO:0008703">
    <property type="term" value="F:5-amino-6-(5-phosphoribosylamino)uracil reductase activity"/>
    <property type="evidence" value="ECO:0007669"/>
    <property type="project" value="UniProtKB-EC"/>
</dbReference>
<evidence type="ECO:0000259" key="17">
    <source>
        <dbReference type="PROSITE" id="PS51747"/>
    </source>
</evidence>
<comment type="cofactor">
    <cofactor evidence="13 16">
        <name>Zn(2+)</name>
        <dbReference type="ChEBI" id="CHEBI:29105"/>
    </cofactor>
    <text evidence="13 16">Binds 1 zinc ion.</text>
</comment>
<comment type="pathway">
    <text evidence="3 13">Cofactor biosynthesis; riboflavin biosynthesis; 5-amino-6-(D-ribitylamino)uracil from GTP: step 3/4.</text>
</comment>
<feature type="binding site" evidence="15">
    <location>
        <position position="186"/>
    </location>
    <ligand>
        <name>substrate</name>
    </ligand>
</feature>
<dbReference type="Pfam" id="PF00383">
    <property type="entry name" value="dCMP_cyt_deam_1"/>
    <property type="match status" value="1"/>
</dbReference>
<evidence type="ECO:0000256" key="11">
    <source>
        <dbReference type="ARBA" id="ARBA00023002"/>
    </source>
</evidence>
<feature type="binding site" evidence="15">
    <location>
        <position position="291"/>
    </location>
    <ligand>
        <name>substrate</name>
    </ligand>
</feature>
<dbReference type="Gene3D" id="3.40.430.10">
    <property type="entry name" value="Dihydrofolate Reductase, subunit A"/>
    <property type="match status" value="1"/>
</dbReference>
<dbReference type="InterPro" id="IPR050765">
    <property type="entry name" value="Riboflavin_Biosynth_HTPR"/>
</dbReference>
<evidence type="ECO:0000256" key="5">
    <source>
        <dbReference type="ARBA" id="ARBA00007417"/>
    </source>
</evidence>
<dbReference type="InterPro" id="IPR002125">
    <property type="entry name" value="CMP_dCMP_dom"/>
</dbReference>
<comment type="pathway">
    <text evidence="2 13">Cofactor biosynthesis; riboflavin biosynthesis; 5-amino-6-(D-ribitylamino)uracil from GTP: step 2/4.</text>
</comment>
<dbReference type="PROSITE" id="PS00903">
    <property type="entry name" value="CYT_DCMP_DEAMINASES_1"/>
    <property type="match status" value="1"/>
</dbReference>
<keyword evidence="6 13" id="KW-0686">Riboflavin biosynthesis</keyword>
<dbReference type="InterPro" id="IPR016193">
    <property type="entry name" value="Cytidine_deaminase-like"/>
</dbReference>
<feature type="binding site" evidence="15">
    <location>
        <position position="209"/>
    </location>
    <ligand>
        <name>substrate</name>
    </ligand>
</feature>
<evidence type="ECO:0000256" key="15">
    <source>
        <dbReference type="PIRSR" id="PIRSR006769-2"/>
    </source>
</evidence>
<evidence type="ECO:0000256" key="6">
    <source>
        <dbReference type="ARBA" id="ARBA00022619"/>
    </source>
</evidence>
<feature type="active site" description="Proton donor" evidence="14">
    <location>
        <position position="56"/>
    </location>
</feature>
<evidence type="ECO:0000256" key="4">
    <source>
        <dbReference type="ARBA" id="ARBA00005259"/>
    </source>
</evidence>
<dbReference type="SUPFAM" id="SSF53927">
    <property type="entry name" value="Cytidine deaminase-like"/>
    <property type="match status" value="1"/>
</dbReference>
<dbReference type="PIRSF" id="PIRSF006769">
    <property type="entry name" value="RibD"/>
    <property type="match status" value="1"/>
</dbReference>
<evidence type="ECO:0000256" key="12">
    <source>
        <dbReference type="ARBA" id="ARBA00023268"/>
    </source>
</evidence>
<comment type="caution">
    <text evidence="18">The sequence shown here is derived from an EMBL/GenBank/DDBJ whole genome shotgun (WGS) entry which is preliminary data.</text>
</comment>
<dbReference type="CDD" id="cd01284">
    <property type="entry name" value="Riboflavin_deaminase-reductase"/>
    <property type="match status" value="1"/>
</dbReference>
<dbReference type="Pfam" id="PF01872">
    <property type="entry name" value="RibD_C"/>
    <property type="match status" value="1"/>
</dbReference>
<evidence type="ECO:0000256" key="1">
    <source>
        <dbReference type="ARBA" id="ARBA00002151"/>
    </source>
</evidence>
<dbReference type="EC" id="1.1.1.193" evidence="13"/>
<feature type="binding site" evidence="15">
    <location>
        <position position="206"/>
    </location>
    <ligand>
        <name>substrate</name>
    </ligand>
</feature>
<keyword evidence="8 13" id="KW-0378">Hydrolase</keyword>
<feature type="binding site" evidence="15">
    <location>
        <position position="202"/>
    </location>
    <ligand>
        <name>NADP(+)</name>
        <dbReference type="ChEBI" id="CHEBI:58349"/>
    </ligand>
</feature>
<keyword evidence="11 13" id="KW-0560">Oxidoreductase</keyword>
<dbReference type="GO" id="GO:0009231">
    <property type="term" value="P:riboflavin biosynthetic process"/>
    <property type="evidence" value="ECO:0007669"/>
    <property type="project" value="UniProtKB-UniPathway"/>
</dbReference>
<feature type="binding site" evidence="16">
    <location>
        <position position="88"/>
    </location>
    <ligand>
        <name>Zn(2+)</name>
        <dbReference type="ChEBI" id="CHEBI:29105"/>
        <note>catalytic</note>
    </ligand>
</feature>
<reference evidence="18" key="1">
    <citation type="journal article" date="2020" name="mSystems">
        <title>Genome- and Community-Level Interaction Insights into Carbon Utilization and Element Cycling Functions of Hydrothermarchaeota in Hydrothermal Sediment.</title>
        <authorList>
            <person name="Zhou Z."/>
            <person name="Liu Y."/>
            <person name="Xu W."/>
            <person name="Pan J."/>
            <person name="Luo Z.H."/>
            <person name="Li M."/>
        </authorList>
    </citation>
    <scope>NUCLEOTIDE SEQUENCE [LARGE SCALE GENOMIC DNA]</scope>
    <source>
        <strain evidence="18">SpSt-258</strain>
    </source>
</reference>
<dbReference type="NCBIfam" id="TIGR00326">
    <property type="entry name" value="eubact_ribD"/>
    <property type="match status" value="1"/>
</dbReference>
<evidence type="ECO:0000256" key="8">
    <source>
        <dbReference type="ARBA" id="ARBA00022801"/>
    </source>
</evidence>
<evidence type="ECO:0000256" key="13">
    <source>
        <dbReference type="PIRNR" id="PIRNR006769"/>
    </source>
</evidence>
<evidence type="ECO:0000256" key="10">
    <source>
        <dbReference type="ARBA" id="ARBA00022857"/>
    </source>
</evidence>
<dbReference type="EMBL" id="DSKY01000010">
    <property type="protein sequence ID" value="HDY58639.1"/>
    <property type="molecule type" value="Genomic_DNA"/>
</dbReference>
<dbReference type="GO" id="GO:0008835">
    <property type="term" value="F:diaminohydroxyphosphoribosylaminopyrimidine deaminase activity"/>
    <property type="evidence" value="ECO:0007669"/>
    <property type="project" value="UniProtKB-EC"/>
</dbReference>
<evidence type="ECO:0000256" key="14">
    <source>
        <dbReference type="PIRSR" id="PIRSR006769-1"/>
    </source>
</evidence>
<dbReference type="InterPro" id="IPR004794">
    <property type="entry name" value="Eubact_RibD"/>
</dbReference>
<sequence>MENRGFDQRFMAEALALAKRGWGRTSINPLVGAVIVKDNKIIGRGFHRKIGEAHAETIALIEAGSNAEGATLYVNLEPCTCKGRTPPCVDAIINAKIKRVVIGIQDPNPLVNGNGIKTLIENNIDVTIDVLKRDAEELNRFYIKYITTKIPYIIVKIATSQDGRISGFPQKYITSETSRRYVHSLRSQVDGVLVGINTIIMDDPFLTDRLVGRHNPARIVIDPHLKIPMTANFLKDNARRIIITSEKNNLKKIKSLQDARVELIFISGDYYPIRNIFEVIGNAGIGSVLVEGGGIIFSQILGRKFYDELYIFVAPKRIEKGIDFLAENGIDINQMTGENIGEDRLYVYRNR</sequence>
<feature type="domain" description="CMP/dCMP-type deaminase" evidence="17">
    <location>
        <begin position="5"/>
        <end position="118"/>
    </location>
</feature>
<dbReference type="AlphaFoldDB" id="A0A7V0Z4Y7"/>
<keyword evidence="12" id="KW-0511">Multifunctional enzyme</keyword>
<evidence type="ECO:0000256" key="7">
    <source>
        <dbReference type="ARBA" id="ARBA00022723"/>
    </source>
</evidence>
<name>A0A7V0Z4Y7_UNCW3</name>
<keyword evidence="10 13" id="KW-0521">NADP</keyword>
<evidence type="ECO:0000256" key="2">
    <source>
        <dbReference type="ARBA" id="ARBA00004882"/>
    </source>
</evidence>
<keyword evidence="7 13" id="KW-0479">Metal-binding</keyword>
<comment type="similarity">
    <text evidence="4 13">In the N-terminal section; belongs to the cytidine and deoxycytidylate deaminase family.</text>
</comment>
<evidence type="ECO:0000313" key="18">
    <source>
        <dbReference type="EMBL" id="HDY58639.1"/>
    </source>
</evidence>
<dbReference type="PANTHER" id="PTHR38011:SF7">
    <property type="entry name" value="2,5-DIAMINO-6-RIBOSYLAMINO-4(3H)-PYRIMIDINONE 5'-PHOSPHATE REDUCTASE"/>
    <property type="match status" value="1"/>
</dbReference>
<evidence type="ECO:0000256" key="16">
    <source>
        <dbReference type="PIRSR" id="PIRSR006769-3"/>
    </source>
</evidence>
<proteinExistence type="inferred from homology"/>
<feature type="binding site" evidence="15">
    <location>
        <position position="158"/>
    </location>
    <ligand>
        <name>NADP(+)</name>
        <dbReference type="ChEBI" id="CHEBI:58349"/>
    </ligand>
</feature>
<dbReference type="InterPro" id="IPR024072">
    <property type="entry name" value="DHFR-like_dom_sf"/>
</dbReference>
<comment type="similarity">
    <text evidence="5 13">In the C-terminal section; belongs to the HTP reductase family.</text>
</comment>
<dbReference type="PANTHER" id="PTHR38011">
    <property type="entry name" value="DIHYDROFOLATE REDUCTASE FAMILY PROTEIN (AFU_ORTHOLOGUE AFUA_8G06820)"/>
    <property type="match status" value="1"/>
</dbReference>
<feature type="binding site" evidence="16">
    <location>
        <position position="54"/>
    </location>
    <ligand>
        <name>Zn(2+)</name>
        <dbReference type="ChEBI" id="CHEBI:29105"/>
        <note>catalytic</note>
    </ligand>
</feature>
<evidence type="ECO:0000256" key="9">
    <source>
        <dbReference type="ARBA" id="ARBA00022833"/>
    </source>
</evidence>
<organism evidence="18">
    <name type="scientific">candidate division WOR-3 bacterium</name>
    <dbReference type="NCBI Taxonomy" id="2052148"/>
    <lineage>
        <taxon>Bacteria</taxon>
        <taxon>Bacteria division WOR-3</taxon>
    </lineage>
</organism>
<dbReference type="InterPro" id="IPR016192">
    <property type="entry name" value="APOBEC/CMP_deaminase_Zn-bd"/>
</dbReference>
<gene>
    <name evidence="18" type="primary">ribD</name>
    <name evidence="18" type="ORF">ENP86_03690</name>
</gene>
<feature type="binding site" evidence="15">
    <location>
        <position position="198"/>
    </location>
    <ligand>
        <name>NADP(+)</name>
        <dbReference type="ChEBI" id="CHEBI:58349"/>
    </ligand>
</feature>
<evidence type="ECO:0000256" key="3">
    <source>
        <dbReference type="ARBA" id="ARBA00004910"/>
    </source>
</evidence>
<accession>A0A7V0Z4Y7</accession>
<keyword evidence="9 13" id="KW-0862">Zinc</keyword>
<comment type="function">
    <text evidence="1 13">Converts 2,5-diamino-6-(ribosylamino)-4(3h)-pyrimidinone 5'-phosphate into 5-amino-6-(ribosylamino)-2,4(1h,3h)-pyrimidinedione 5'-phosphate.</text>
</comment>
<dbReference type="FunFam" id="3.40.140.10:FF:000025">
    <property type="entry name" value="Riboflavin biosynthesis protein RibD"/>
    <property type="match status" value="1"/>
</dbReference>
<dbReference type="GO" id="GO:0008270">
    <property type="term" value="F:zinc ion binding"/>
    <property type="evidence" value="ECO:0007669"/>
    <property type="project" value="InterPro"/>
</dbReference>
<feature type="binding site" evidence="16">
    <location>
        <position position="79"/>
    </location>
    <ligand>
        <name>Zn(2+)</name>
        <dbReference type="ChEBI" id="CHEBI:29105"/>
        <note>catalytic</note>
    </ligand>
</feature>
<comment type="catalytic activity">
    <reaction evidence="13">
        <text>2,5-diamino-6-hydroxy-4-(5-phosphoribosylamino)-pyrimidine + H2O + H(+) = 5-amino-6-(5-phospho-D-ribosylamino)uracil + NH4(+)</text>
        <dbReference type="Rhea" id="RHEA:21868"/>
        <dbReference type="ChEBI" id="CHEBI:15377"/>
        <dbReference type="ChEBI" id="CHEBI:15378"/>
        <dbReference type="ChEBI" id="CHEBI:28938"/>
        <dbReference type="ChEBI" id="CHEBI:58453"/>
        <dbReference type="ChEBI" id="CHEBI:58614"/>
        <dbReference type="EC" id="3.5.4.26"/>
    </reaction>
</comment>